<feature type="chain" id="PRO_5004889843" description="Membrane anchor Opy2 N-terminal domain-containing protein" evidence="1">
    <location>
        <begin position="18"/>
        <end position="492"/>
    </location>
</feature>
<gene>
    <name evidence="2" type="ORF">COCMIDRAFT_86922</name>
</gene>
<dbReference type="OrthoDB" id="3689236at2759"/>
<keyword evidence="3" id="KW-1185">Reference proteome</keyword>
<dbReference type="KEGG" id="bor:COCMIDRAFT_86922"/>
<evidence type="ECO:0000313" key="3">
    <source>
        <dbReference type="Proteomes" id="UP000054032"/>
    </source>
</evidence>
<dbReference type="GeneID" id="19126954"/>
<keyword evidence="1" id="KW-0732">Signal</keyword>
<reference evidence="2 3" key="1">
    <citation type="journal article" date="2013" name="PLoS Genet.">
        <title>Comparative genome structure, secondary metabolite, and effector coding capacity across Cochliobolus pathogens.</title>
        <authorList>
            <person name="Condon B.J."/>
            <person name="Leng Y."/>
            <person name="Wu D."/>
            <person name="Bushley K.E."/>
            <person name="Ohm R.A."/>
            <person name="Otillar R."/>
            <person name="Martin J."/>
            <person name="Schackwitz W."/>
            <person name="Grimwood J."/>
            <person name="MohdZainudin N."/>
            <person name="Xue C."/>
            <person name="Wang R."/>
            <person name="Manning V.A."/>
            <person name="Dhillon B."/>
            <person name="Tu Z.J."/>
            <person name="Steffenson B.J."/>
            <person name="Salamov A."/>
            <person name="Sun H."/>
            <person name="Lowry S."/>
            <person name="LaButti K."/>
            <person name="Han J."/>
            <person name="Copeland A."/>
            <person name="Lindquist E."/>
            <person name="Barry K."/>
            <person name="Schmutz J."/>
            <person name="Baker S.E."/>
            <person name="Ciuffetti L.M."/>
            <person name="Grigoriev I.V."/>
            <person name="Zhong S."/>
            <person name="Turgeon B.G."/>
        </authorList>
    </citation>
    <scope>NUCLEOTIDE SEQUENCE [LARGE SCALE GENOMIC DNA]</scope>
    <source>
        <strain evidence="2 3">ATCC 44560</strain>
    </source>
</reference>
<dbReference type="SUPFAM" id="SSF57184">
    <property type="entry name" value="Growth factor receptor domain"/>
    <property type="match status" value="1"/>
</dbReference>
<sequence length="492" mass="53131">MRITASILAGFFAVGFATQATPITKSEFSKALREAYSSESDRVDGNWRIGCDGNNHCSYYRNAAAATSTAASDSVHPDEASYPGRSARSVNATAIVIRVVELPKVNNTSSAAVLNMSDDRLARRSQNVSFHVDMQPLFGRHVAFEGDQCEECDLTQCPECHSDCAQCQHFKCVDPKSGVSMCMSVRPKYLVPCDPVPPPIVTTTKTIYYLPVSTPISAETIITSRQARSVATIAPLPTIVVAPSVTITVSTVVTKTTTVLTPFPTQTTKTIFREVSIVPINPDETIISTETIVHFAPITKPIMLDSRNSMIIPKTPSASSPTPSFTTAHGPRVSGLLSRQQYNTREASCKICGDASACQECTFACPECGDNLLCNSPFSSHNICIDMLGTANATTASDKILGRTATLLVQRVATPVPSNNESTIGKPWDVQDDGSVLSLKFGYTDCRSCIPGDRDCRGCKQKFRCSEMNKCVRVDATAIVEVCYEEETLCPA</sequence>
<proteinExistence type="predicted"/>
<dbReference type="EMBL" id="KI963939">
    <property type="protein sequence ID" value="EUC48627.1"/>
    <property type="molecule type" value="Genomic_DNA"/>
</dbReference>
<dbReference type="AlphaFoldDB" id="W6ZA48"/>
<dbReference type="HOGENOM" id="CLU_597390_0_0_1"/>
<dbReference type="Proteomes" id="UP000054032">
    <property type="component" value="Unassembled WGS sequence"/>
</dbReference>
<protein>
    <recommendedName>
        <fullName evidence="4">Membrane anchor Opy2 N-terminal domain-containing protein</fullName>
    </recommendedName>
</protein>
<dbReference type="RefSeq" id="XP_007684861.1">
    <property type="nucleotide sequence ID" value="XM_007686671.1"/>
</dbReference>
<evidence type="ECO:0008006" key="4">
    <source>
        <dbReference type="Google" id="ProtNLM"/>
    </source>
</evidence>
<feature type="signal peptide" evidence="1">
    <location>
        <begin position="1"/>
        <end position="17"/>
    </location>
</feature>
<accession>W6ZA48</accession>
<evidence type="ECO:0000256" key="1">
    <source>
        <dbReference type="SAM" id="SignalP"/>
    </source>
</evidence>
<organism evidence="2 3">
    <name type="scientific">Bipolaris oryzae ATCC 44560</name>
    <dbReference type="NCBI Taxonomy" id="930090"/>
    <lineage>
        <taxon>Eukaryota</taxon>
        <taxon>Fungi</taxon>
        <taxon>Dikarya</taxon>
        <taxon>Ascomycota</taxon>
        <taxon>Pezizomycotina</taxon>
        <taxon>Dothideomycetes</taxon>
        <taxon>Pleosporomycetidae</taxon>
        <taxon>Pleosporales</taxon>
        <taxon>Pleosporineae</taxon>
        <taxon>Pleosporaceae</taxon>
        <taxon>Bipolaris</taxon>
    </lineage>
</organism>
<evidence type="ECO:0000313" key="2">
    <source>
        <dbReference type="EMBL" id="EUC48627.1"/>
    </source>
</evidence>
<dbReference type="InterPro" id="IPR009030">
    <property type="entry name" value="Growth_fac_rcpt_cys_sf"/>
</dbReference>
<name>W6ZA48_COCMI</name>